<dbReference type="GO" id="GO:0031274">
    <property type="term" value="P:positive regulation of pseudopodium assembly"/>
    <property type="evidence" value="ECO:0007669"/>
    <property type="project" value="TreeGrafter"/>
</dbReference>
<dbReference type="PANTHER" id="PTHR15344">
    <property type="entry name" value="CDC42 EFFECTOR PROTEIN BORG"/>
    <property type="match status" value="1"/>
</dbReference>
<dbReference type="PROSITE" id="PS50108">
    <property type="entry name" value="CRIB"/>
    <property type="match status" value="1"/>
</dbReference>
<dbReference type="GO" id="GO:0005886">
    <property type="term" value="C:plasma membrane"/>
    <property type="evidence" value="ECO:0007669"/>
    <property type="project" value="TreeGrafter"/>
</dbReference>
<feature type="region of interest" description="Disordered" evidence="3">
    <location>
        <begin position="1"/>
        <end position="98"/>
    </location>
</feature>
<dbReference type="InterPro" id="IPR000095">
    <property type="entry name" value="CRIB_dom"/>
</dbReference>
<dbReference type="Ensembl" id="ENSGEVT00005021446.1">
    <property type="protein sequence ID" value="ENSGEVP00005020424.1"/>
    <property type="gene ID" value="ENSGEVG00005014493.1"/>
</dbReference>
<proteinExistence type="inferred from homology"/>
<evidence type="ECO:0000256" key="2">
    <source>
        <dbReference type="ARBA" id="ARBA00010770"/>
    </source>
</evidence>
<comment type="similarity">
    <text evidence="2">Belongs to the BORG/CEP family.</text>
</comment>
<dbReference type="OrthoDB" id="8898624at2759"/>
<feature type="compositionally biased region" description="Low complexity" evidence="3">
    <location>
        <begin position="72"/>
        <end position="83"/>
    </location>
</feature>
<keyword evidence="6" id="KW-1185">Reference proteome</keyword>
<evidence type="ECO:0000313" key="5">
    <source>
        <dbReference type="Ensembl" id="ENSGEVP00005020424.1"/>
    </source>
</evidence>
<reference evidence="5" key="2">
    <citation type="submission" date="2025-09" db="UniProtKB">
        <authorList>
            <consortium name="Ensembl"/>
        </authorList>
    </citation>
    <scope>IDENTIFICATION</scope>
</reference>
<dbReference type="AlphaFoldDB" id="A0A8C4Y5I3"/>
<dbReference type="GO" id="GO:0030838">
    <property type="term" value="P:positive regulation of actin filament polymerization"/>
    <property type="evidence" value="ECO:0007669"/>
    <property type="project" value="TreeGrafter"/>
</dbReference>
<organism evidence="5 6">
    <name type="scientific">Gopherus evgoodei</name>
    <name type="common">Goodes thornscrub tortoise</name>
    <dbReference type="NCBI Taxonomy" id="1825980"/>
    <lineage>
        <taxon>Eukaryota</taxon>
        <taxon>Metazoa</taxon>
        <taxon>Chordata</taxon>
        <taxon>Craniata</taxon>
        <taxon>Vertebrata</taxon>
        <taxon>Euteleostomi</taxon>
        <taxon>Archelosauria</taxon>
        <taxon>Testudinata</taxon>
        <taxon>Testudines</taxon>
        <taxon>Cryptodira</taxon>
        <taxon>Durocryptodira</taxon>
        <taxon>Testudinoidea</taxon>
        <taxon>Testudinidae</taxon>
        <taxon>Gopherus</taxon>
    </lineage>
</organism>
<dbReference type="Proteomes" id="UP000694390">
    <property type="component" value="Unassembled WGS sequence"/>
</dbReference>
<comment type="subcellular location">
    <subcellularLocation>
        <location evidence="1">Endomembrane system</location>
        <topology evidence="1">Peripheral membrane protein</topology>
    </subcellularLocation>
</comment>
<sequence>MPILKQSPISQSKKRPRIGRDMISAPLGDFRHTMHVGRGGDVFGDTSFLSNHGGPKANGLPPATEALAPAQSPSRLSGSSGSPADLGGVPGILDLPPTSWEGELQQAESLFSFELDLGPSILDEVLGVMDKGGEQPQSEDRVQLPSHPSIPPYSLHPSICLLPCPFIHASPASATPPSLVCVLSFFSSFILPYPSLSFAPALFPFPSSSVSSFHSFFFLSLILTP</sequence>
<reference evidence="5" key="1">
    <citation type="submission" date="2025-08" db="UniProtKB">
        <authorList>
            <consortium name="Ensembl"/>
        </authorList>
    </citation>
    <scope>IDENTIFICATION</scope>
</reference>
<dbReference type="GO" id="GO:0007266">
    <property type="term" value="P:Rho protein signal transduction"/>
    <property type="evidence" value="ECO:0007669"/>
    <property type="project" value="TreeGrafter"/>
</dbReference>
<dbReference type="GO" id="GO:0012505">
    <property type="term" value="C:endomembrane system"/>
    <property type="evidence" value="ECO:0007669"/>
    <property type="project" value="UniProtKB-SubCell"/>
</dbReference>
<evidence type="ECO:0000313" key="6">
    <source>
        <dbReference type="Proteomes" id="UP000694390"/>
    </source>
</evidence>
<gene>
    <name evidence="5" type="primary">CDC42EP5</name>
</gene>
<dbReference type="InterPro" id="IPR051296">
    <property type="entry name" value="Cdc42_Effector_BORG/CEP"/>
</dbReference>
<dbReference type="GO" id="GO:0008360">
    <property type="term" value="P:regulation of cell shape"/>
    <property type="evidence" value="ECO:0007669"/>
    <property type="project" value="TreeGrafter"/>
</dbReference>
<dbReference type="GeneTree" id="ENSGT00940000162969"/>
<accession>A0A8C4Y5I3</accession>
<dbReference type="GO" id="GO:0005856">
    <property type="term" value="C:cytoskeleton"/>
    <property type="evidence" value="ECO:0007669"/>
    <property type="project" value="TreeGrafter"/>
</dbReference>
<feature type="domain" description="CRIB" evidence="4">
    <location>
        <begin position="23"/>
        <end position="37"/>
    </location>
</feature>
<dbReference type="SMART" id="SM00285">
    <property type="entry name" value="PBD"/>
    <property type="match status" value="1"/>
</dbReference>
<evidence type="ECO:0000256" key="1">
    <source>
        <dbReference type="ARBA" id="ARBA00004184"/>
    </source>
</evidence>
<dbReference type="Pfam" id="PF14957">
    <property type="entry name" value="BORG_CEP"/>
    <property type="match status" value="1"/>
</dbReference>
<name>A0A8C4Y5I3_9SAUR</name>
<protein>
    <submittedName>
        <fullName evidence="5">CDC42 effector protein 5</fullName>
    </submittedName>
</protein>
<dbReference type="PANTHER" id="PTHR15344:SF15">
    <property type="entry name" value="CDC42 EFFECTOR PROTEIN 5"/>
    <property type="match status" value="1"/>
</dbReference>
<evidence type="ECO:0000259" key="4">
    <source>
        <dbReference type="PROSITE" id="PS50108"/>
    </source>
</evidence>
<dbReference type="Pfam" id="PF00786">
    <property type="entry name" value="PBD"/>
    <property type="match status" value="1"/>
</dbReference>
<dbReference type="GO" id="GO:0031267">
    <property type="term" value="F:small GTPase binding"/>
    <property type="evidence" value="ECO:0007669"/>
    <property type="project" value="TreeGrafter"/>
</dbReference>
<evidence type="ECO:0000256" key="3">
    <source>
        <dbReference type="SAM" id="MobiDB-lite"/>
    </source>
</evidence>
<dbReference type="InterPro" id="IPR029273">
    <property type="entry name" value="Cdc42_effect-like"/>
</dbReference>
<dbReference type="GO" id="GO:0005737">
    <property type="term" value="C:cytoplasm"/>
    <property type="evidence" value="ECO:0007669"/>
    <property type="project" value="TreeGrafter"/>
</dbReference>